<dbReference type="AlphaFoldDB" id="A0A3M2JK07"/>
<comment type="caution">
    <text evidence="5">The sequence shown here is derived from an EMBL/GenBank/DDBJ whole genome shotgun (WGS) entry which is preliminary data.</text>
</comment>
<evidence type="ECO:0000259" key="4">
    <source>
        <dbReference type="PROSITE" id="PS51459"/>
    </source>
</evidence>
<dbReference type="EMBL" id="RFFI01000037">
    <property type="protein sequence ID" value="RMI12471.1"/>
    <property type="molecule type" value="Genomic_DNA"/>
</dbReference>
<dbReference type="InterPro" id="IPR003812">
    <property type="entry name" value="Fido"/>
</dbReference>
<feature type="region of interest" description="Disordered" evidence="3">
    <location>
        <begin position="1"/>
        <end position="24"/>
    </location>
</feature>
<sequence length="411" mass="44211">MSPSPAPRTGSRAPRGDGGWPALGSEEREWVSTIDPGRLTVYERIRLDRPYRAAIVPEIADVRVDLDPEVLTLAQDAATEMTRFDAEVAHLPLPMPAVLLRSESASSSQIEQLTSSARNIALAELGVGDKENARLVVANARAMMTALADGDEVTPTGLLAIHRELMVAEPDHAGRWREEQVWIGASDVSPHGADFVAPHHDHVPRLVEDLAAFAARVDVPALVHAALVHAQFETIHPFVDGNGRTGRVLLHTVLRRAGVVARATVPVSAGLLRDTGSYFRALTTYREGEPHAVVEQVALAALAAVRNGRELASDVEGIRERWRSTVRARRDAAAWRLLDALFARPVVDVALAATLTGTSGRAALTAVDTLVEAGVLTPVSGARWGRAWQATDVLAATDAFARRAGRRRAGR</sequence>
<dbReference type="PANTHER" id="PTHR13504">
    <property type="entry name" value="FIDO DOMAIN-CONTAINING PROTEIN DDB_G0283145"/>
    <property type="match status" value="1"/>
</dbReference>
<keyword evidence="2" id="KW-0547">Nucleotide-binding</keyword>
<dbReference type="PANTHER" id="PTHR13504:SF38">
    <property type="entry name" value="FIDO DOMAIN-CONTAINING PROTEIN"/>
    <property type="match status" value="1"/>
</dbReference>
<dbReference type="GO" id="GO:0005524">
    <property type="term" value="F:ATP binding"/>
    <property type="evidence" value="ECO:0007669"/>
    <property type="project" value="UniProtKB-KW"/>
</dbReference>
<dbReference type="SUPFAM" id="SSF140931">
    <property type="entry name" value="Fic-like"/>
    <property type="match status" value="1"/>
</dbReference>
<dbReference type="Proteomes" id="UP000269289">
    <property type="component" value="Unassembled WGS sequence"/>
</dbReference>
<dbReference type="InterPro" id="IPR040198">
    <property type="entry name" value="Fido_containing"/>
</dbReference>
<dbReference type="RefSeq" id="WP_122149008.1">
    <property type="nucleotide sequence ID" value="NZ_RFFI01000037.1"/>
</dbReference>
<dbReference type="Gene3D" id="1.10.3290.10">
    <property type="entry name" value="Fido-like domain"/>
    <property type="match status" value="1"/>
</dbReference>
<feature type="active site" evidence="1">
    <location>
        <position position="236"/>
    </location>
</feature>
<gene>
    <name evidence="5" type="ORF">EBM89_08510</name>
</gene>
<evidence type="ECO:0000256" key="1">
    <source>
        <dbReference type="PIRSR" id="PIRSR640198-1"/>
    </source>
</evidence>
<dbReference type="Pfam" id="PF02661">
    <property type="entry name" value="Fic"/>
    <property type="match status" value="1"/>
</dbReference>
<feature type="binding site" evidence="2">
    <location>
        <begin position="240"/>
        <end position="247"/>
    </location>
    <ligand>
        <name>ATP</name>
        <dbReference type="ChEBI" id="CHEBI:30616"/>
    </ligand>
</feature>
<accession>A0A3M2JK07</accession>
<protein>
    <submittedName>
        <fullName evidence="5">Fic family protein</fullName>
    </submittedName>
</protein>
<dbReference type="InterPro" id="IPR036597">
    <property type="entry name" value="Fido-like_dom_sf"/>
</dbReference>
<reference evidence="5 6" key="1">
    <citation type="submission" date="2018-10" db="EMBL/GenBank/DDBJ databases">
        <title>Isolation, diversity and antifungal activity of actinobacteria from wheat.</title>
        <authorList>
            <person name="Han C."/>
        </authorList>
    </citation>
    <scope>NUCLEOTIDE SEQUENCE [LARGE SCALE GENOMIC DNA]</scope>
    <source>
        <strain evidence="5 6">NEAU-YY56</strain>
    </source>
</reference>
<dbReference type="OrthoDB" id="9813719at2"/>
<keyword evidence="2" id="KW-0067">ATP-binding</keyword>
<evidence type="ECO:0000256" key="2">
    <source>
        <dbReference type="PIRSR" id="PIRSR640198-2"/>
    </source>
</evidence>
<evidence type="ECO:0000313" key="5">
    <source>
        <dbReference type="EMBL" id="RMI12471.1"/>
    </source>
</evidence>
<evidence type="ECO:0000256" key="3">
    <source>
        <dbReference type="SAM" id="MobiDB-lite"/>
    </source>
</evidence>
<keyword evidence="6" id="KW-1185">Reference proteome</keyword>
<proteinExistence type="predicted"/>
<dbReference type="PROSITE" id="PS51459">
    <property type="entry name" value="FIDO"/>
    <property type="match status" value="1"/>
</dbReference>
<feature type="domain" description="Fido" evidence="4">
    <location>
        <begin position="153"/>
        <end position="303"/>
    </location>
</feature>
<name>A0A3M2JK07_9CELL</name>
<organism evidence="5 6">
    <name type="scientific">Cellulomonas triticagri</name>
    <dbReference type="NCBI Taxonomy" id="2483352"/>
    <lineage>
        <taxon>Bacteria</taxon>
        <taxon>Bacillati</taxon>
        <taxon>Actinomycetota</taxon>
        <taxon>Actinomycetes</taxon>
        <taxon>Micrococcales</taxon>
        <taxon>Cellulomonadaceae</taxon>
        <taxon>Cellulomonas</taxon>
    </lineage>
</organism>
<evidence type="ECO:0000313" key="6">
    <source>
        <dbReference type="Proteomes" id="UP000269289"/>
    </source>
</evidence>